<keyword evidence="3 14" id="KW-0812">Transmembrane</keyword>
<dbReference type="Proteomes" id="UP000027120">
    <property type="component" value="Unassembled WGS sequence"/>
</dbReference>
<dbReference type="FunFam" id="3.40.50.1000:FF:000014">
    <property type="entry name" value="Phospholipid-transporting ATPase"/>
    <property type="match status" value="1"/>
</dbReference>
<reference evidence="16 17" key="1">
    <citation type="submission" date="2014-04" db="EMBL/GenBank/DDBJ databases">
        <authorList>
            <consortium name="International Citrus Genome Consortium"/>
            <person name="Gmitter F."/>
            <person name="Chen C."/>
            <person name="Farmerie W."/>
            <person name="Harkins T."/>
            <person name="Desany B."/>
            <person name="Mohiuddin M."/>
            <person name="Kodira C."/>
            <person name="Borodovsky M."/>
            <person name="Lomsadze A."/>
            <person name="Burns P."/>
            <person name="Jenkins J."/>
            <person name="Prochnik S."/>
            <person name="Shu S."/>
            <person name="Chapman J."/>
            <person name="Pitluck S."/>
            <person name="Schmutz J."/>
            <person name="Rokhsar D."/>
        </authorList>
    </citation>
    <scope>NUCLEOTIDE SEQUENCE</scope>
</reference>
<feature type="binding site" evidence="12">
    <location>
        <position position="285"/>
    </location>
    <ligand>
        <name>ATP</name>
        <dbReference type="ChEBI" id="CHEBI:30616"/>
    </ligand>
</feature>
<dbReference type="NCBIfam" id="TIGR01494">
    <property type="entry name" value="ATPase_P-type"/>
    <property type="match status" value="1"/>
</dbReference>
<feature type="binding site" evidence="12">
    <location>
        <position position="33"/>
    </location>
    <ligand>
        <name>ATP</name>
        <dbReference type="ChEBI" id="CHEBI:30616"/>
    </ligand>
</feature>
<sequence length="606" mass="68940">VYELLHVLEFTSSRKRMSVMVRNPENQLLLLCKGADSVMFERLSKHGQQFEAETRRHINRYAEAGLRTLVIAYRELGEDEYRIWEKEFLKAKTSVTSDREALVASAAEKIERDLILLGATAVEDKLQKGVPECIDKLAQAGIKVWVLTGDKMETAINIGYACSLLRQEMKQIVITLDSPDMEALEKQGDKENITKVSLESVTKQIREGISQVNSAKESKVTFGLVIDGKSLDFALDKKLEKMFLDLAIDCASVICCRSSPKQKALVTRLVKGTGKTTLAIGDGANDVGMLQEADIGVGISGVEGMQAVMSSDYAIAQFRFLERLLLVHGHWCYRRISMMICYFFYKNLTFGFTLFWYEAYASFSGRPAYNDWYMSCYNVFFTSLPVIALGVFDQDVSARLCLKYPLLYQEGVQNILFSWPRILGWMSNGVLSAIIIFFFTTNSIFNQAFRKDGHAVDYEVLGVAMYSSVVWAVNCQMALSINYFTWIQHFFIWGSIALWYIFLVVYGSLPPTFSTTAYKVLVEACAPSILYWLTTLLVVVSTLLPYFLYRAFQTRFRPMYHDLIQRQRLEGSETEISSQTEVSSELPAQVEIKMQHLKANLRQRNQ</sequence>
<dbReference type="InterPro" id="IPR023214">
    <property type="entry name" value="HAD_sf"/>
</dbReference>
<dbReference type="PaxDb" id="2711-XP_006470322.1"/>
<keyword evidence="9 14" id="KW-1133">Transmembrane helix</keyword>
<keyword evidence="4 13" id="KW-0479">Metal-binding</keyword>
<feature type="binding site" evidence="12">
    <location>
        <position position="67"/>
    </location>
    <ligand>
        <name>ATP</name>
        <dbReference type="ChEBI" id="CHEBI:30616"/>
    </ligand>
</feature>
<evidence type="ECO:0000256" key="11">
    <source>
        <dbReference type="ARBA" id="ARBA00034036"/>
    </source>
</evidence>
<evidence type="ECO:0000256" key="3">
    <source>
        <dbReference type="ARBA" id="ARBA00022692"/>
    </source>
</evidence>
<comment type="similarity">
    <text evidence="2 14">Belongs to the cation transport ATPase (P-type) (TC 3.A.3) family. Type IV subfamily.</text>
</comment>
<comment type="cofactor">
    <cofactor evidence="13">
        <name>Mg(2+)</name>
        <dbReference type="ChEBI" id="CHEBI:18420"/>
    </cofactor>
</comment>
<dbReference type="EMBL" id="KK784900">
    <property type="protein sequence ID" value="KDO66152.1"/>
    <property type="molecule type" value="Genomic_DNA"/>
</dbReference>
<feature type="binding site" evidence="12">
    <location>
        <position position="148"/>
    </location>
    <ligand>
        <name>ATP</name>
        <dbReference type="ChEBI" id="CHEBI:30616"/>
    </ligand>
</feature>
<dbReference type="SUPFAM" id="SSF81660">
    <property type="entry name" value="Metal cation-transporting ATPase, ATP-binding domain N"/>
    <property type="match status" value="1"/>
</dbReference>
<dbReference type="SUPFAM" id="SSF56784">
    <property type="entry name" value="HAD-like"/>
    <property type="match status" value="1"/>
</dbReference>
<dbReference type="AlphaFoldDB" id="A0A067FRT6"/>
<evidence type="ECO:0000259" key="15">
    <source>
        <dbReference type="Pfam" id="PF16212"/>
    </source>
</evidence>
<comment type="subcellular location">
    <subcellularLocation>
        <location evidence="1 14">Membrane</location>
        <topology evidence="1 14">Multi-pass membrane protein</topology>
    </subcellularLocation>
</comment>
<name>A0A067FRT6_CITSI</name>
<protein>
    <recommendedName>
        <fullName evidence="14">Phospholipid-transporting ATPase</fullName>
        <ecNumber evidence="14">7.6.2.1</ecNumber>
    </recommendedName>
</protein>
<accession>A0A067FRT6</accession>
<feature type="transmembrane region" description="Helical" evidence="14">
    <location>
        <begin position="490"/>
        <end position="509"/>
    </location>
</feature>
<keyword evidence="6 12" id="KW-0067">ATP-binding</keyword>
<dbReference type="EC" id="7.6.2.1" evidence="14"/>
<evidence type="ECO:0000256" key="8">
    <source>
        <dbReference type="ARBA" id="ARBA00022967"/>
    </source>
</evidence>
<evidence type="ECO:0000256" key="2">
    <source>
        <dbReference type="ARBA" id="ARBA00008109"/>
    </source>
</evidence>
<comment type="caution">
    <text evidence="14">Lacks conserved residue(s) required for the propagation of feature annotation.</text>
</comment>
<feature type="binding site" evidence="12">
    <location>
        <position position="149"/>
    </location>
    <ligand>
        <name>ATP</name>
        <dbReference type="ChEBI" id="CHEBI:30616"/>
    </ligand>
</feature>
<dbReference type="SUPFAM" id="SSF81665">
    <property type="entry name" value="Calcium ATPase, transmembrane domain M"/>
    <property type="match status" value="1"/>
</dbReference>
<feature type="binding site" evidence="12">
    <location>
        <position position="263"/>
    </location>
    <ligand>
        <name>ATP</name>
        <dbReference type="ChEBI" id="CHEBI:30616"/>
    </ligand>
</feature>
<dbReference type="EMBL" id="KK784900">
    <property type="protein sequence ID" value="KDO66155.1"/>
    <property type="molecule type" value="Genomic_DNA"/>
</dbReference>
<dbReference type="STRING" id="2711.A0A067FRT6"/>
<dbReference type="InterPro" id="IPR036412">
    <property type="entry name" value="HAD-like_sf"/>
</dbReference>
<dbReference type="InterPro" id="IPR001757">
    <property type="entry name" value="P_typ_ATPase"/>
</dbReference>
<feature type="domain" description="P-type ATPase C-terminal" evidence="15">
    <location>
        <begin position="308"/>
        <end position="558"/>
    </location>
</feature>
<dbReference type="InterPro" id="IPR023299">
    <property type="entry name" value="ATPase_P-typ_cyto_dom_N"/>
</dbReference>
<dbReference type="Gene3D" id="3.40.1110.10">
    <property type="entry name" value="Calcium-transporting ATPase, cytoplasmic domain N"/>
    <property type="match status" value="1"/>
</dbReference>
<gene>
    <name evidence="16" type="ORF">CISIN_1g0010081mg</name>
</gene>
<feature type="non-terminal residue" evidence="16">
    <location>
        <position position="1"/>
    </location>
</feature>
<feature type="transmembrane region" description="Helical" evidence="14">
    <location>
        <begin position="529"/>
        <end position="549"/>
    </location>
</feature>
<evidence type="ECO:0000256" key="13">
    <source>
        <dbReference type="PIRSR" id="PIRSR606539-3"/>
    </source>
</evidence>
<organism evidence="16 17">
    <name type="scientific">Citrus sinensis</name>
    <name type="common">Sweet orange</name>
    <name type="synonym">Citrus aurantium var. sinensis</name>
    <dbReference type="NCBI Taxonomy" id="2711"/>
    <lineage>
        <taxon>Eukaryota</taxon>
        <taxon>Viridiplantae</taxon>
        <taxon>Streptophyta</taxon>
        <taxon>Embryophyta</taxon>
        <taxon>Tracheophyta</taxon>
        <taxon>Spermatophyta</taxon>
        <taxon>Magnoliopsida</taxon>
        <taxon>eudicotyledons</taxon>
        <taxon>Gunneridae</taxon>
        <taxon>Pentapetalae</taxon>
        <taxon>rosids</taxon>
        <taxon>malvids</taxon>
        <taxon>Sapindales</taxon>
        <taxon>Rutaceae</taxon>
        <taxon>Aurantioideae</taxon>
        <taxon>Citrus</taxon>
    </lineage>
</organism>
<evidence type="ECO:0000256" key="1">
    <source>
        <dbReference type="ARBA" id="ARBA00004141"/>
    </source>
</evidence>
<dbReference type="InterPro" id="IPR006539">
    <property type="entry name" value="P-type_ATPase_IV"/>
</dbReference>
<dbReference type="GO" id="GO:0000287">
    <property type="term" value="F:magnesium ion binding"/>
    <property type="evidence" value="ECO:0007669"/>
    <property type="project" value="UniProtKB-UniRule"/>
</dbReference>
<evidence type="ECO:0000256" key="6">
    <source>
        <dbReference type="ARBA" id="ARBA00022840"/>
    </source>
</evidence>
<evidence type="ECO:0000256" key="9">
    <source>
        <dbReference type="ARBA" id="ARBA00022989"/>
    </source>
</evidence>
<feature type="binding site" evidence="12">
    <location>
        <position position="286"/>
    </location>
    <ligand>
        <name>ATP</name>
        <dbReference type="ChEBI" id="CHEBI:30616"/>
    </ligand>
</feature>
<dbReference type="GO" id="GO:0016020">
    <property type="term" value="C:membrane"/>
    <property type="evidence" value="ECO:0007669"/>
    <property type="project" value="UniProtKB-SubCell"/>
</dbReference>
<feature type="transmembrane region" description="Helical" evidence="14">
    <location>
        <begin position="422"/>
        <end position="440"/>
    </location>
</feature>
<dbReference type="InterPro" id="IPR032630">
    <property type="entry name" value="P_typ_ATPase_c"/>
</dbReference>
<dbReference type="Pfam" id="PF16212">
    <property type="entry name" value="PhoLip_ATPase_C"/>
    <property type="match status" value="1"/>
</dbReference>
<dbReference type="EMBL" id="KK784900">
    <property type="protein sequence ID" value="KDO66154.1"/>
    <property type="molecule type" value="Genomic_DNA"/>
</dbReference>
<evidence type="ECO:0000256" key="4">
    <source>
        <dbReference type="ARBA" id="ARBA00022723"/>
    </source>
</evidence>
<evidence type="ECO:0000256" key="14">
    <source>
        <dbReference type="RuleBase" id="RU362033"/>
    </source>
</evidence>
<dbReference type="eggNOG" id="KOG0206">
    <property type="taxonomic scope" value="Eukaryota"/>
</dbReference>
<evidence type="ECO:0000256" key="7">
    <source>
        <dbReference type="ARBA" id="ARBA00022842"/>
    </source>
</evidence>
<dbReference type="NCBIfam" id="TIGR01652">
    <property type="entry name" value="ATPase-Plipid"/>
    <property type="match status" value="1"/>
</dbReference>
<keyword evidence="7 13" id="KW-0460">Magnesium</keyword>
<dbReference type="PANTHER" id="PTHR24092">
    <property type="entry name" value="PROBABLE PHOSPHOLIPID-TRANSPORTING ATPASE"/>
    <property type="match status" value="1"/>
</dbReference>
<dbReference type="InterPro" id="IPR023298">
    <property type="entry name" value="ATPase_P-typ_TM_dom_sf"/>
</dbReference>
<evidence type="ECO:0000313" key="16">
    <source>
        <dbReference type="EMBL" id="KDO66152.1"/>
    </source>
</evidence>
<dbReference type="GO" id="GO:0005524">
    <property type="term" value="F:ATP binding"/>
    <property type="evidence" value="ECO:0007669"/>
    <property type="project" value="UniProtKB-UniRule"/>
</dbReference>
<evidence type="ECO:0000313" key="17">
    <source>
        <dbReference type="Proteomes" id="UP000027120"/>
    </source>
</evidence>
<feature type="binding site" evidence="13">
    <location>
        <position position="286"/>
    </location>
    <ligand>
        <name>Mg(2+)</name>
        <dbReference type="ChEBI" id="CHEBI:18420"/>
    </ligand>
</feature>
<feature type="binding site" evidence="13">
    <location>
        <position position="282"/>
    </location>
    <ligand>
        <name>Mg(2+)</name>
        <dbReference type="ChEBI" id="CHEBI:18420"/>
    </ligand>
</feature>
<dbReference type="Pfam" id="PF13246">
    <property type="entry name" value="Cation_ATPase"/>
    <property type="match status" value="1"/>
</dbReference>
<feature type="transmembrane region" description="Helical" evidence="14">
    <location>
        <begin position="372"/>
        <end position="392"/>
    </location>
</feature>
<keyword evidence="5 12" id="KW-0547">Nucleotide-binding</keyword>
<dbReference type="GO" id="GO:0016887">
    <property type="term" value="F:ATP hydrolysis activity"/>
    <property type="evidence" value="ECO:0007669"/>
    <property type="project" value="InterPro"/>
</dbReference>
<dbReference type="PANTHER" id="PTHR24092:SF165">
    <property type="entry name" value="PHOSPHOLIPID-TRANSPORTING ATPASE 8-RELATED"/>
    <property type="match status" value="1"/>
</dbReference>
<evidence type="ECO:0000256" key="10">
    <source>
        <dbReference type="ARBA" id="ARBA00023136"/>
    </source>
</evidence>
<proteinExistence type="inferred from homology"/>
<feature type="binding site" evidence="12">
    <location>
        <position position="150"/>
    </location>
    <ligand>
        <name>ATP</name>
        <dbReference type="ChEBI" id="CHEBI:30616"/>
    </ligand>
</feature>
<feature type="binding site" evidence="12">
    <location>
        <position position="257"/>
    </location>
    <ligand>
        <name>ATP</name>
        <dbReference type="ChEBI" id="CHEBI:30616"/>
    </ligand>
</feature>
<dbReference type="EMBL" id="KK784900">
    <property type="protein sequence ID" value="KDO66153.1"/>
    <property type="molecule type" value="Genomic_DNA"/>
</dbReference>
<keyword evidence="10 14" id="KW-0472">Membrane</keyword>
<dbReference type="GO" id="GO:0140326">
    <property type="term" value="F:ATPase-coupled intramembrane lipid transporter activity"/>
    <property type="evidence" value="ECO:0007669"/>
    <property type="project" value="UniProtKB-EC"/>
</dbReference>
<keyword evidence="8 14" id="KW-1278">Translocase</keyword>
<evidence type="ECO:0000256" key="12">
    <source>
        <dbReference type="PIRSR" id="PIRSR606539-2"/>
    </source>
</evidence>
<feature type="transmembrane region" description="Helical" evidence="14">
    <location>
        <begin position="343"/>
        <end position="360"/>
    </location>
</feature>
<dbReference type="Gene3D" id="3.40.50.1000">
    <property type="entry name" value="HAD superfamily/HAD-like"/>
    <property type="match status" value="1"/>
</dbReference>
<feature type="binding site" evidence="12">
    <location>
        <position position="10"/>
    </location>
    <ligand>
        <name>ATP</name>
        <dbReference type="ChEBI" id="CHEBI:30616"/>
    </ligand>
</feature>
<comment type="catalytic activity">
    <reaction evidence="11 14">
        <text>ATP + H2O + phospholipidSide 1 = ADP + phosphate + phospholipidSide 2.</text>
        <dbReference type="EC" id="7.6.2.1"/>
    </reaction>
</comment>
<evidence type="ECO:0000256" key="5">
    <source>
        <dbReference type="ARBA" id="ARBA00022741"/>
    </source>
</evidence>
<keyword evidence="17" id="KW-1185">Reference proteome</keyword>
<dbReference type="GO" id="GO:0015914">
    <property type="term" value="P:phospholipid transport"/>
    <property type="evidence" value="ECO:0007669"/>
    <property type="project" value="InterPro"/>
</dbReference>